<keyword evidence="1" id="KW-0812">Transmembrane</keyword>
<dbReference type="InterPro" id="IPR053156">
    <property type="entry name" value="T6SS_TssM-like"/>
</dbReference>
<evidence type="ECO:0000313" key="2">
    <source>
        <dbReference type="EMBL" id="MWZ39631.1"/>
    </source>
</evidence>
<dbReference type="RefSeq" id="WP_003040112.1">
    <property type="nucleotide sequence ID" value="NZ_VJEZ01000003.1"/>
</dbReference>
<evidence type="ECO:0000313" key="3">
    <source>
        <dbReference type="Proteomes" id="UP000469081"/>
    </source>
</evidence>
<gene>
    <name evidence="2" type="ORF">FNC33_03595</name>
</gene>
<name>A0A6I4RUA1_FRATU</name>
<sequence length="1093" mass="127402">MNFIKNHQILIISLTIAIIVLSVLGIFIIKKWLKTSRNPNKKSASKTIKNAKSLIKKNKVKNNLSELYIFYGDYLAAKDYITKIKPQAQIIDNNELPLIAIDKNNTSLVFANNEFSYLYKLKKKLNLQFYKLNFCFDISDDYYHENIKISEIYKELLKLRLKNFIISFYTLSEHTRSYNNAIDKKSIFKLTSDADTNHKAEEEILSKILSSKDDVNNKYNNVRILNQIRRLLKNIYPQLKSINKEIFFNFGLNIPDNIIAKKDTIFFSSSPKGIIINLISLLFSFIFIINIFQEINIKEKLSIQELNQLHESDSNKIIKEARKKIDDAILLDILYPKSIKYHFIYEQYADTLLKNVILPKYNDTYDLSMITSFLIFFEYLDNKITNQHTNRILKIISSITNLSEKQLDIVIKYTTPSIRTEMIKSAINRANKLYTNRLIVVGEDSESYLSTKGFNAEYLGISNTKRAKVINNIYIQYLYKCATDNAILDLNDNYIIPTEVNNIFKMYQEQFDTSSKKLCNSSYINSITKSVSLILNQEENKRKFKSFSDMLDHIYYLVKSLEKNAKDVADDGKEQTSSITVSLINYVINSVVNPTYNKNELPLISPVSKNLYMEFAPNFYSKRILISPIYSKEYIKDNIDPINKKFNRLVNNLKNNFNIEPDFMIAIYKSSINNYIEKYIGSYNKMIDSLNNDSEFNKNISNKGALKLYLLAMSSKDSSFNSLIEFYSTNTDLITNESETNSSKKINKLQHFYGEITKLNKQNNTNDPNDKSLWEPIDNYFKENDKYLESKSYADYKNIFKQLNNLIIEQGYSSTYKNIKQGYEPLQKVYSELSKINNHQGNNNLYKLLKKHLDIAINAIKTIAIQDAITKLNNTVNIEYEYINNQFPFNKDSNSAATNEAITKDFDNNGYIYSGFIEQLSPLLSYNKTDDRWESKDFSKPEEIDYLNKFNKVYLLNKLLWDDKRNPKAIKFDITPIPNKDNDYTFFSIILDKQNYVNSLNIKYSDSIEVLYNWNSLESTTITIKFEDGSNEQISYQGKWSILKAIKDANCDQNNICTWVIKHKGKTYPVSFKIKSKFLQVLGWQKQGEVNVQ</sequence>
<dbReference type="PANTHER" id="PTHR36153">
    <property type="entry name" value="INNER MEMBRANE PROTEIN-RELATED"/>
    <property type="match status" value="1"/>
</dbReference>
<feature type="transmembrane region" description="Helical" evidence="1">
    <location>
        <begin position="6"/>
        <end position="29"/>
    </location>
</feature>
<keyword evidence="1" id="KW-0472">Membrane</keyword>
<reference evidence="2 3" key="1">
    <citation type="submission" date="2019-06" db="EMBL/GenBank/DDBJ databases">
        <title>Phylogeography and genetic diversity of Francisella tularensis subsp. holarctica in France (1947-2018).</title>
        <authorList>
            <person name="Kevin M."/>
            <person name="Madani N."/>
            <person name="Maurin M."/>
        </authorList>
    </citation>
    <scope>NUCLEOTIDE SEQUENCE [LARGE SCALE GENOMIC DNA]</scope>
    <source>
        <strain evidence="2 3">ATCC 15482</strain>
    </source>
</reference>
<organism evidence="2 3">
    <name type="scientific">Francisella tularensis</name>
    <dbReference type="NCBI Taxonomy" id="263"/>
    <lineage>
        <taxon>Bacteria</taxon>
        <taxon>Pseudomonadati</taxon>
        <taxon>Pseudomonadota</taxon>
        <taxon>Gammaproteobacteria</taxon>
        <taxon>Thiotrichales</taxon>
        <taxon>Francisellaceae</taxon>
        <taxon>Francisella</taxon>
    </lineage>
</organism>
<evidence type="ECO:0008006" key="4">
    <source>
        <dbReference type="Google" id="ProtNLM"/>
    </source>
</evidence>
<protein>
    <recommendedName>
        <fullName evidence="4">PdpB</fullName>
    </recommendedName>
</protein>
<accession>A0A6I4RUA1</accession>
<proteinExistence type="predicted"/>
<evidence type="ECO:0000256" key="1">
    <source>
        <dbReference type="SAM" id="Phobius"/>
    </source>
</evidence>
<dbReference type="PANTHER" id="PTHR36153:SF1">
    <property type="entry name" value="TYPE VI SECRETION SYSTEM COMPONENT TSSM1"/>
    <property type="match status" value="1"/>
</dbReference>
<dbReference type="EMBL" id="VJEZ01000003">
    <property type="protein sequence ID" value="MWZ39631.1"/>
    <property type="molecule type" value="Genomic_DNA"/>
</dbReference>
<feature type="transmembrane region" description="Helical" evidence="1">
    <location>
        <begin position="274"/>
        <end position="292"/>
    </location>
</feature>
<dbReference type="AlphaFoldDB" id="A0A6I4RUA1"/>
<dbReference type="Proteomes" id="UP000469081">
    <property type="component" value="Unassembled WGS sequence"/>
</dbReference>
<comment type="caution">
    <text evidence="2">The sequence shown here is derived from an EMBL/GenBank/DDBJ whole genome shotgun (WGS) entry which is preliminary data.</text>
</comment>
<keyword evidence="1" id="KW-1133">Transmembrane helix</keyword>